<evidence type="ECO:0000313" key="1">
    <source>
        <dbReference type="EMBL" id="MBB5984011.1"/>
    </source>
</evidence>
<dbReference type="AlphaFoldDB" id="A0A841E1B9"/>
<gene>
    <name evidence="1" type="ORF">HDA44_007426</name>
</gene>
<dbReference type="Proteomes" id="UP000558997">
    <property type="component" value="Unassembled WGS sequence"/>
</dbReference>
<organism evidence="1 2">
    <name type="scientific">Kribbella solani</name>
    <dbReference type="NCBI Taxonomy" id="236067"/>
    <lineage>
        <taxon>Bacteria</taxon>
        <taxon>Bacillati</taxon>
        <taxon>Actinomycetota</taxon>
        <taxon>Actinomycetes</taxon>
        <taxon>Propionibacteriales</taxon>
        <taxon>Kribbellaceae</taxon>
        <taxon>Kribbella</taxon>
    </lineage>
</organism>
<reference evidence="1 2" key="1">
    <citation type="submission" date="2020-08" db="EMBL/GenBank/DDBJ databases">
        <title>Sequencing the genomes of 1000 actinobacteria strains.</title>
        <authorList>
            <person name="Klenk H.-P."/>
        </authorList>
    </citation>
    <scope>NUCLEOTIDE SEQUENCE [LARGE SCALE GENOMIC DNA]</scope>
    <source>
        <strain evidence="1 2">DSM 17294</strain>
    </source>
</reference>
<protein>
    <submittedName>
        <fullName evidence="1">Uncharacterized protein</fullName>
    </submittedName>
</protein>
<dbReference type="EMBL" id="JACHNF010000002">
    <property type="protein sequence ID" value="MBB5984011.1"/>
    <property type="molecule type" value="Genomic_DNA"/>
</dbReference>
<evidence type="ECO:0000313" key="2">
    <source>
        <dbReference type="Proteomes" id="UP000558997"/>
    </source>
</evidence>
<keyword evidence="2" id="KW-1185">Reference proteome</keyword>
<name>A0A841E1B9_9ACTN</name>
<comment type="caution">
    <text evidence="1">The sequence shown here is derived from an EMBL/GenBank/DDBJ whole genome shotgun (WGS) entry which is preliminary data.</text>
</comment>
<sequence>MQRRCRYQPARAGTADPYVADLVRRLRGLLAIVTRPAARCQDPVRRDDELLDRL</sequence>
<dbReference type="RefSeq" id="WP_184845109.1">
    <property type="nucleotide sequence ID" value="NZ_BAAAVN010000031.1"/>
</dbReference>
<proteinExistence type="predicted"/>
<accession>A0A841E1B9</accession>